<feature type="region of interest" description="Disordered" evidence="1">
    <location>
        <begin position="1"/>
        <end position="25"/>
    </location>
</feature>
<keyword evidence="3" id="KW-1185">Reference proteome</keyword>
<dbReference type="EMBL" id="CP114040">
    <property type="protein sequence ID" value="WAS99033.1"/>
    <property type="molecule type" value="Genomic_DNA"/>
</dbReference>
<sequence length="146" mass="15777">MSHHDPAQARGPVRQARTAIGHRPSCASYSSKTTIRFISFGKNMGHNEDEMSVSRRTRTATIARLCVWTGLFVAAATHLTVEPSRVSANPEPAARVEPLKRPLAAAEEDMSLRAAFEAAGAIALSTRPYPTCPFDQACDSPDEAAR</sequence>
<name>A0ABY7HIV6_9BACT</name>
<evidence type="ECO:0000256" key="1">
    <source>
        <dbReference type="SAM" id="MobiDB-lite"/>
    </source>
</evidence>
<dbReference type="RefSeq" id="WP_269041394.1">
    <property type="nucleotide sequence ID" value="NZ_CP114040.1"/>
</dbReference>
<evidence type="ECO:0000313" key="2">
    <source>
        <dbReference type="EMBL" id="WAS99033.1"/>
    </source>
</evidence>
<organism evidence="2 3">
    <name type="scientific">Nannocystis punicea</name>
    <dbReference type="NCBI Taxonomy" id="2995304"/>
    <lineage>
        <taxon>Bacteria</taxon>
        <taxon>Pseudomonadati</taxon>
        <taxon>Myxococcota</taxon>
        <taxon>Polyangia</taxon>
        <taxon>Nannocystales</taxon>
        <taxon>Nannocystaceae</taxon>
        <taxon>Nannocystis</taxon>
    </lineage>
</organism>
<accession>A0ABY7HIV6</accession>
<evidence type="ECO:0000313" key="3">
    <source>
        <dbReference type="Proteomes" id="UP001164459"/>
    </source>
</evidence>
<protein>
    <submittedName>
        <fullName evidence="2">Uncharacterized protein</fullName>
    </submittedName>
</protein>
<reference evidence="2" key="1">
    <citation type="submission" date="2022-11" db="EMBL/GenBank/DDBJ databases">
        <title>Minimal conservation of predation-associated metabolite biosynthetic gene clusters underscores biosynthetic potential of Myxococcota including descriptions for ten novel species: Archangium lansinium sp. nov., Myxococcus landrumus sp. nov., Nannocystis bai.</title>
        <authorList>
            <person name="Ahearne A."/>
            <person name="Stevens C."/>
            <person name="Dowd S."/>
        </authorList>
    </citation>
    <scope>NUCLEOTIDE SEQUENCE</scope>
    <source>
        <strain evidence="2">Fl3</strain>
    </source>
</reference>
<proteinExistence type="predicted"/>
<gene>
    <name evidence="2" type="ORF">O0S08_23130</name>
</gene>
<dbReference type="Proteomes" id="UP001164459">
    <property type="component" value="Chromosome"/>
</dbReference>